<reference evidence="1 2" key="1">
    <citation type="submission" date="2017-06" db="EMBL/GenBank/DDBJ databases">
        <authorList>
            <person name="Kim H.J."/>
            <person name="Triplett B.A."/>
        </authorList>
    </citation>
    <scope>NUCLEOTIDE SEQUENCE [LARGE SCALE GENOMIC DNA]</scope>
    <source>
        <strain evidence="1 2">DSM 44272</strain>
    </source>
</reference>
<dbReference type="EMBL" id="FZNO01000008">
    <property type="protein sequence ID" value="SNR46452.1"/>
    <property type="molecule type" value="Genomic_DNA"/>
</dbReference>
<keyword evidence="2" id="KW-1185">Reference proteome</keyword>
<dbReference type="OrthoDB" id="3213531at2"/>
<organism evidence="1 2">
    <name type="scientific">Blastococcus mobilis</name>
    <dbReference type="NCBI Taxonomy" id="1938746"/>
    <lineage>
        <taxon>Bacteria</taxon>
        <taxon>Bacillati</taxon>
        <taxon>Actinomycetota</taxon>
        <taxon>Actinomycetes</taxon>
        <taxon>Geodermatophilales</taxon>
        <taxon>Geodermatophilaceae</taxon>
        <taxon>Blastococcus</taxon>
    </lineage>
</organism>
<dbReference type="RefSeq" id="WP_089336246.1">
    <property type="nucleotide sequence ID" value="NZ_FZNO01000008.1"/>
</dbReference>
<protein>
    <submittedName>
        <fullName evidence="1">Predicted small metal-binding protein</fullName>
    </submittedName>
</protein>
<name>A0A238WIR2_9ACTN</name>
<proteinExistence type="predicted"/>
<gene>
    <name evidence="1" type="ORF">SAMN06272737_10870</name>
</gene>
<accession>A0A238WIR2</accession>
<dbReference type="InterPro" id="IPR009409">
    <property type="entry name" value="DUF1059"/>
</dbReference>
<dbReference type="Proteomes" id="UP000198403">
    <property type="component" value="Unassembled WGS sequence"/>
</dbReference>
<evidence type="ECO:0000313" key="1">
    <source>
        <dbReference type="EMBL" id="SNR46452.1"/>
    </source>
</evidence>
<dbReference type="AlphaFoldDB" id="A0A238WIR2"/>
<evidence type="ECO:0000313" key="2">
    <source>
        <dbReference type="Proteomes" id="UP000198403"/>
    </source>
</evidence>
<dbReference type="Pfam" id="PF06348">
    <property type="entry name" value="DUF1059"/>
    <property type="match status" value="1"/>
</dbReference>
<sequence length="57" mass="5875">MKTFACGDVIPGCGARFSAADEDGIFSQAAARAAAEHGVTDITPELIQSVRNHIVSA</sequence>